<dbReference type="GO" id="GO:0140647">
    <property type="term" value="P:P450-containing electron transport chain"/>
    <property type="evidence" value="ECO:0007669"/>
    <property type="project" value="InterPro"/>
</dbReference>
<evidence type="ECO:0000256" key="1">
    <source>
        <dbReference type="ARBA" id="ARBA00010914"/>
    </source>
</evidence>
<evidence type="ECO:0000256" key="5">
    <source>
        <dbReference type="ARBA" id="ARBA00023014"/>
    </source>
</evidence>
<dbReference type="GO" id="GO:0005739">
    <property type="term" value="C:mitochondrion"/>
    <property type="evidence" value="ECO:0007669"/>
    <property type="project" value="TreeGrafter"/>
</dbReference>
<dbReference type="EMBL" id="HACA01012554">
    <property type="protein sequence ID" value="CDW29915.1"/>
    <property type="molecule type" value="Transcribed_RNA"/>
</dbReference>
<feature type="domain" description="2Fe-2S ferredoxin-type" evidence="7">
    <location>
        <begin position="79"/>
        <end position="180"/>
    </location>
</feature>
<keyword evidence="2" id="KW-0001">2Fe-2S</keyword>
<evidence type="ECO:0000256" key="2">
    <source>
        <dbReference type="ARBA" id="ARBA00022714"/>
    </source>
</evidence>
<evidence type="ECO:0000259" key="7">
    <source>
        <dbReference type="PROSITE" id="PS51085"/>
    </source>
</evidence>
<evidence type="ECO:0000256" key="4">
    <source>
        <dbReference type="ARBA" id="ARBA00023004"/>
    </source>
</evidence>
<dbReference type="InterPro" id="IPR001041">
    <property type="entry name" value="2Fe-2S_ferredoxin-type"/>
</dbReference>
<evidence type="ECO:0000256" key="6">
    <source>
        <dbReference type="ARBA" id="ARBA00034078"/>
    </source>
</evidence>
<dbReference type="InterPro" id="IPR018298">
    <property type="entry name" value="Adrenodoxin_Fe-S_BS"/>
</dbReference>
<dbReference type="SUPFAM" id="SSF54292">
    <property type="entry name" value="2Fe-2S ferredoxin-like"/>
    <property type="match status" value="1"/>
</dbReference>
<reference evidence="8" key="1">
    <citation type="submission" date="2014-05" db="EMBL/GenBank/DDBJ databases">
        <authorList>
            <person name="Chronopoulou M."/>
        </authorList>
    </citation>
    <scope>NUCLEOTIDE SEQUENCE</scope>
    <source>
        <tissue evidence="8">Whole organism</tissue>
    </source>
</reference>
<dbReference type="Pfam" id="PF00111">
    <property type="entry name" value="Fer2"/>
    <property type="match status" value="1"/>
</dbReference>
<comment type="similarity">
    <text evidence="1">Belongs to the adrenodoxin/putidaredoxin family.</text>
</comment>
<dbReference type="GO" id="GO:0051537">
    <property type="term" value="F:2 iron, 2 sulfur cluster binding"/>
    <property type="evidence" value="ECO:0007669"/>
    <property type="project" value="UniProtKB-KW"/>
</dbReference>
<keyword evidence="4" id="KW-0408">Iron</keyword>
<dbReference type="OrthoDB" id="268593at2759"/>
<protein>
    <recommendedName>
        <fullName evidence="7">2Fe-2S ferredoxin-type domain-containing protein</fullName>
    </recommendedName>
</protein>
<dbReference type="GO" id="GO:0009055">
    <property type="term" value="F:electron transfer activity"/>
    <property type="evidence" value="ECO:0007669"/>
    <property type="project" value="TreeGrafter"/>
</dbReference>
<evidence type="ECO:0000256" key="3">
    <source>
        <dbReference type="ARBA" id="ARBA00022723"/>
    </source>
</evidence>
<dbReference type="Gene3D" id="3.10.20.30">
    <property type="match status" value="1"/>
</dbReference>
<dbReference type="PANTHER" id="PTHR23426:SF65">
    <property type="entry name" value="FERREDOXIN-2, MITOCHONDRIAL"/>
    <property type="match status" value="1"/>
</dbReference>
<sequence length="193" mass="22031">METYSVFPTDFTLQGYRMLIYTYWLDGKIMQQYSLSTNSCMMLMYPIIRAFNRGIPGSLRALSTSQFRLHESISGPDIINVTIITKDGIEERVKGKVGERLLYLAHRHGIDMEGSCEASLACTTCHVYVENHEEKLPEPTEEEDDLLDQAPFLELNSRLGCQIVMKEELSGIVVRLPQATRNFYVDGHKPQPH</sequence>
<evidence type="ECO:0000313" key="8">
    <source>
        <dbReference type="EMBL" id="CDW29915.1"/>
    </source>
</evidence>
<dbReference type="GO" id="GO:0046872">
    <property type="term" value="F:metal ion binding"/>
    <property type="evidence" value="ECO:0007669"/>
    <property type="project" value="UniProtKB-KW"/>
</dbReference>
<dbReference type="PROSITE" id="PS51085">
    <property type="entry name" value="2FE2S_FER_2"/>
    <property type="match status" value="1"/>
</dbReference>
<dbReference type="InterPro" id="IPR001055">
    <property type="entry name" value="Adrenodoxin-like"/>
</dbReference>
<accession>A0A0K2TVS1</accession>
<dbReference type="CDD" id="cd00207">
    <property type="entry name" value="fer2"/>
    <property type="match status" value="1"/>
</dbReference>
<dbReference type="AlphaFoldDB" id="A0A0K2TVS1"/>
<dbReference type="PROSITE" id="PS00814">
    <property type="entry name" value="ADX"/>
    <property type="match status" value="1"/>
</dbReference>
<dbReference type="InterPro" id="IPR036010">
    <property type="entry name" value="2Fe-2S_ferredoxin-like_sf"/>
</dbReference>
<name>A0A0K2TVS1_LEPSM</name>
<organism evidence="8">
    <name type="scientific">Lepeophtheirus salmonis</name>
    <name type="common">Salmon louse</name>
    <name type="synonym">Caligus salmonis</name>
    <dbReference type="NCBI Taxonomy" id="72036"/>
    <lineage>
        <taxon>Eukaryota</taxon>
        <taxon>Metazoa</taxon>
        <taxon>Ecdysozoa</taxon>
        <taxon>Arthropoda</taxon>
        <taxon>Crustacea</taxon>
        <taxon>Multicrustacea</taxon>
        <taxon>Hexanauplia</taxon>
        <taxon>Copepoda</taxon>
        <taxon>Siphonostomatoida</taxon>
        <taxon>Caligidae</taxon>
        <taxon>Lepeophtheirus</taxon>
    </lineage>
</organism>
<dbReference type="PANTHER" id="PTHR23426">
    <property type="entry name" value="FERREDOXIN/ADRENODOXIN"/>
    <property type="match status" value="1"/>
</dbReference>
<dbReference type="PRINTS" id="PR00355">
    <property type="entry name" value="ADRENODOXIN"/>
</dbReference>
<keyword evidence="5" id="KW-0411">Iron-sulfur</keyword>
<keyword evidence="3" id="KW-0479">Metal-binding</keyword>
<proteinExistence type="inferred from homology"/>
<dbReference type="InterPro" id="IPR012675">
    <property type="entry name" value="Beta-grasp_dom_sf"/>
</dbReference>
<comment type="cofactor">
    <cofactor evidence="6">
        <name>[2Fe-2S] cluster</name>
        <dbReference type="ChEBI" id="CHEBI:190135"/>
    </cofactor>
</comment>